<evidence type="ECO:0000313" key="1">
    <source>
        <dbReference type="EMBL" id="KAF2571300.1"/>
    </source>
</evidence>
<dbReference type="AlphaFoldDB" id="A0A8S9IMA9"/>
<sequence>MEKVVGLEDVVVDTTMEAVVDMHYKKAAAYREKKSSVCRRNNVIPTTYRRNKSSEITSRKFIFPRKSLGNFRQNPEEMNFRGNSEDHQFVGKVLGIYRGRTSSGYFDALSDGPILGSSDEMFLGIFIGNFRGTEPSENSEEGVSREWLSIYRNHRPVISSHTGDSVLARMLPVACAATHGCTHALMHVSVTCNKKPPRPLVLQHVWCSCIATHGPLHVGSHAQFAGNATPHASVCQAAWNCFMHIYTSFFC</sequence>
<accession>A0A8S9IMA9</accession>
<organism evidence="1">
    <name type="scientific">Brassica cretica</name>
    <name type="common">Mustard</name>
    <dbReference type="NCBI Taxonomy" id="69181"/>
    <lineage>
        <taxon>Eukaryota</taxon>
        <taxon>Viridiplantae</taxon>
        <taxon>Streptophyta</taxon>
        <taxon>Embryophyta</taxon>
        <taxon>Tracheophyta</taxon>
        <taxon>Spermatophyta</taxon>
        <taxon>Magnoliopsida</taxon>
        <taxon>eudicotyledons</taxon>
        <taxon>Gunneridae</taxon>
        <taxon>Pentapetalae</taxon>
        <taxon>rosids</taxon>
        <taxon>malvids</taxon>
        <taxon>Brassicales</taxon>
        <taxon>Brassicaceae</taxon>
        <taxon>Brassiceae</taxon>
        <taxon>Brassica</taxon>
    </lineage>
</organism>
<dbReference type="EMBL" id="QGKY02001015">
    <property type="protein sequence ID" value="KAF2571300.1"/>
    <property type="molecule type" value="Genomic_DNA"/>
</dbReference>
<name>A0A8S9IMA9_BRACR</name>
<protein>
    <submittedName>
        <fullName evidence="1">Uncharacterized protein</fullName>
    </submittedName>
</protein>
<proteinExistence type="predicted"/>
<reference evidence="1" key="1">
    <citation type="submission" date="2019-12" db="EMBL/GenBank/DDBJ databases">
        <title>Genome sequencing and annotation of Brassica cretica.</title>
        <authorList>
            <person name="Studholme D.J."/>
            <person name="Sarris P.F."/>
        </authorList>
    </citation>
    <scope>NUCLEOTIDE SEQUENCE</scope>
    <source>
        <strain evidence="1">PFS-102/07</strain>
        <tissue evidence="1">Leaf</tissue>
    </source>
</reference>
<gene>
    <name evidence="1" type="ORF">F2Q70_00005224</name>
</gene>
<comment type="caution">
    <text evidence="1">The sequence shown here is derived from an EMBL/GenBank/DDBJ whole genome shotgun (WGS) entry which is preliminary data.</text>
</comment>